<evidence type="ECO:0000313" key="6">
    <source>
        <dbReference type="EMBL" id="PWQ98616.1"/>
    </source>
</evidence>
<dbReference type="PANTHER" id="PTHR43353">
    <property type="entry name" value="SUCCINATE-SEMIALDEHYDE DEHYDROGENASE, MITOCHONDRIAL"/>
    <property type="match status" value="1"/>
</dbReference>
<dbReference type="InterPro" id="IPR016160">
    <property type="entry name" value="Ald_DH_CS_CYS"/>
</dbReference>
<proteinExistence type="inferred from homology"/>
<sequence length="482" mass="51436">MQLQDPTLLRQQCYINGQWLDANNAAIIEVTNPATGETLGSTPDMGADETQAAIDAANTALPAWRALTAKERAVKLRKWFDLMMENQDDLAKIMTLEQGKPLAEAKGEVAYAASFIEWFGEEAKRIYGDTIPGHMQDKRIVVIKQPIGVTAAITPWNFPAAMITRKAGAALAAGCTMVIKPAAETPYSAFALAELAERAGIPAGVLNIVTGDAVAIGGVLTGSPIVRKLSFTGSTAVGIKLMEQCAPTVKKLSLELGGNAPFIVFDDADIDAAVDGAMISKYRNNGQTCVCANRIYVQDGVYEEFSQKLAAAVEKLNVGNGMDEGTTTGPLISQAAVEKVENHLQDAISKGAKIITGGESHSLGGTFYQPTVVTNVDQSMTVAREETFGPLAPLFRFDSVEDVIEQANDTEFGLASYFYARDISRVWQVAEALDYGMVGINTGLISTEVAPFGGIKASGLGREGSHMGIEEYVETKYLCISV</sequence>
<evidence type="ECO:0000256" key="4">
    <source>
        <dbReference type="RuleBase" id="RU003345"/>
    </source>
</evidence>
<dbReference type="PROSITE" id="PS00070">
    <property type="entry name" value="ALDEHYDE_DEHYDR_CYS"/>
    <property type="match status" value="1"/>
</dbReference>
<keyword evidence="2 4" id="KW-0560">Oxidoreductase</keyword>
<dbReference type="Gene3D" id="3.40.605.10">
    <property type="entry name" value="Aldehyde Dehydrogenase, Chain A, domain 1"/>
    <property type="match status" value="1"/>
</dbReference>
<dbReference type="Pfam" id="PF00171">
    <property type="entry name" value="Aldedh"/>
    <property type="match status" value="1"/>
</dbReference>
<dbReference type="SUPFAM" id="SSF53720">
    <property type="entry name" value="ALDH-like"/>
    <property type="match status" value="1"/>
</dbReference>
<dbReference type="FunFam" id="3.40.309.10:FF:000004">
    <property type="entry name" value="Succinate-semialdehyde dehydrogenase I"/>
    <property type="match status" value="1"/>
</dbReference>
<feature type="active site" evidence="3">
    <location>
        <position position="255"/>
    </location>
</feature>
<gene>
    <name evidence="6" type="ORF">DKW60_07720</name>
</gene>
<feature type="domain" description="Aldehyde dehydrogenase" evidence="5">
    <location>
        <begin position="19"/>
        <end position="477"/>
    </location>
</feature>
<evidence type="ECO:0000313" key="7">
    <source>
        <dbReference type="Proteomes" id="UP000245539"/>
    </source>
</evidence>
<dbReference type="InterPro" id="IPR015590">
    <property type="entry name" value="Aldehyde_DH_dom"/>
</dbReference>
<dbReference type="PROSITE" id="PS00687">
    <property type="entry name" value="ALDEHYDE_DEHYDR_GLU"/>
    <property type="match status" value="1"/>
</dbReference>
<dbReference type="InterPro" id="IPR050740">
    <property type="entry name" value="Aldehyde_DH_Superfamily"/>
</dbReference>
<dbReference type="InterPro" id="IPR016162">
    <property type="entry name" value="Ald_DH_N"/>
</dbReference>
<keyword evidence="7" id="KW-1185">Reference proteome</keyword>
<dbReference type="GO" id="GO:0005829">
    <property type="term" value="C:cytosol"/>
    <property type="evidence" value="ECO:0007669"/>
    <property type="project" value="TreeGrafter"/>
</dbReference>
<dbReference type="RefSeq" id="WP_109837082.1">
    <property type="nucleotide sequence ID" value="NZ_QGKM01000015.1"/>
</dbReference>
<organism evidence="6 7">
    <name type="scientific">Leucothrix pacifica</name>
    <dbReference type="NCBI Taxonomy" id="1247513"/>
    <lineage>
        <taxon>Bacteria</taxon>
        <taxon>Pseudomonadati</taxon>
        <taxon>Pseudomonadota</taxon>
        <taxon>Gammaproteobacteria</taxon>
        <taxon>Thiotrichales</taxon>
        <taxon>Thiotrichaceae</taxon>
        <taxon>Leucothrix</taxon>
    </lineage>
</organism>
<comment type="caution">
    <text evidence="6">The sequence shown here is derived from an EMBL/GenBank/DDBJ whole genome shotgun (WGS) entry which is preliminary data.</text>
</comment>
<dbReference type="GO" id="GO:0009450">
    <property type="term" value="P:gamma-aminobutyric acid catabolic process"/>
    <property type="evidence" value="ECO:0007669"/>
    <property type="project" value="InterPro"/>
</dbReference>
<dbReference type="AlphaFoldDB" id="A0A317CJE8"/>
<dbReference type="NCBIfam" id="NF008415">
    <property type="entry name" value="PRK11241.1"/>
    <property type="match status" value="1"/>
</dbReference>
<dbReference type="InterPro" id="IPR029510">
    <property type="entry name" value="Ald_DH_CS_GLU"/>
</dbReference>
<dbReference type="OrthoDB" id="9768731at2"/>
<protein>
    <submittedName>
        <fullName evidence="6">NADP-dependent succinate-semialdehyde dehydrogenase I</fullName>
    </submittedName>
</protein>
<dbReference type="GO" id="GO:0004777">
    <property type="term" value="F:succinate-semialdehyde dehydrogenase (NAD+) activity"/>
    <property type="evidence" value="ECO:0007669"/>
    <property type="project" value="TreeGrafter"/>
</dbReference>
<dbReference type="CDD" id="cd07103">
    <property type="entry name" value="ALDH_F5_SSADH_GabD"/>
    <property type="match status" value="1"/>
</dbReference>
<dbReference type="InterPro" id="IPR016161">
    <property type="entry name" value="Ald_DH/histidinol_DH"/>
</dbReference>
<dbReference type="Proteomes" id="UP000245539">
    <property type="component" value="Unassembled WGS sequence"/>
</dbReference>
<dbReference type="FunFam" id="3.40.605.10:FF:000005">
    <property type="entry name" value="Succinate-semialdehyde dehydrogenase I"/>
    <property type="match status" value="1"/>
</dbReference>
<evidence type="ECO:0000256" key="1">
    <source>
        <dbReference type="ARBA" id="ARBA00009986"/>
    </source>
</evidence>
<comment type="similarity">
    <text evidence="1 4">Belongs to the aldehyde dehydrogenase family.</text>
</comment>
<dbReference type="Gene3D" id="3.40.309.10">
    <property type="entry name" value="Aldehyde Dehydrogenase, Chain A, domain 2"/>
    <property type="match status" value="1"/>
</dbReference>
<reference evidence="6 7" key="1">
    <citation type="submission" date="2018-05" db="EMBL/GenBank/DDBJ databases">
        <title>Leucothrix arctica sp. nov., isolated from Arctic seawater.</title>
        <authorList>
            <person name="Choi A."/>
            <person name="Baek K."/>
        </authorList>
    </citation>
    <scope>NUCLEOTIDE SEQUENCE [LARGE SCALE GENOMIC DNA]</scope>
    <source>
        <strain evidence="6 7">JCM 18388</strain>
    </source>
</reference>
<dbReference type="NCBIfam" id="TIGR01780">
    <property type="entry name" value="SSADH"/>
    <property type="match status" value="1"/>
</dbReference>
<accession>A0A317CJE8</accession>
<evidence type="ECO:0000256" key="2">
    <source>
        <dbReference type="ARBA" id="ARBA00023002"/>
    </source>
</evidence>
<dbReference type="EMBL" id="QGKM01000015">
    <property type="protein sequence ID" value="PWQ98616.1"/>
    <property type="molecule type" value="Genomic_DNA"/>
</dbReference>
<dbReference type="PANTHER" id="PTHR43353:SF5">
    <property type="entry name" value="SUCCINATE-SEMIALDEHYDE DEHYDROGENASE, MITOCHONDRIAL"/>
    <property type="match status" value="1"/>
</dbReference>
<evidence type="ECO:0000259" key="5">
    <source>
        <dbReference type="Pfam" id="PF00171"/>
    </source>
</evidence>
<evidence type="ECO:0000256" key="3">
    <source>
        <dbReference type="PROSITE-ProRule" id="PRU10007"/>
    </source>
</evidence>
<name>A0A317CJE8_9GAMM</name>
<dbReference type="InterPro" id="IPR016163">
    <property type="entry name" value="Ald_DH_C"/>
</dbReference>
<dbReference type="InterPro" id="IPR010102">
    <property type="entry name" value="Succ_semiAld_DH"/>
</dbReference>